<protein>
    <recommendedName>
        <fullName evidence="5">DUF4352 domain-containing protein</fullName>
    </recommendedName>
</protein>
<comment type="caution">
    <text evidence="3">The sequence shown here is derived from an EMBL/GenBank/DDBJ whole genome shotgun (WGS) entry which is preliminary data.</text>
</comment>
<dbReference type="AlphaFoldDB" id="A0A2I1PBQ9"/>
<accession>A0A2I1PBQ9</accession>
<dbReference type="Proteomes" id="UP000234206">
    <property type="component" value="Unassembled WGS sequence"/>
</dbReference>
<keyword evidence="2" id="KW-1133">Transmembrane helix</keyword>
<keyword evidence="2" id="KW-0812">Transmembrane</keyword>
<keyword evidence="4" id="KW-1185">Reference proteome</keyword>
<feature type="region of interest" description="Disordered" evidence="1">
    <location>
        <begin position="1"/>
        <end position="52"/>
    </location>
</feature>
<evidence type="ECO:0000256" key="1">
    <source>
        <dbReference type="SAM" id="MobiDB-lite"/>
    </source>
</evidence>
<proteinExistence type="predicted"/>
<dbReference type="RefSeq" id="WP_101849346.1">
    <property type="nucleotide sequence ID" value="NZ_PKIZ01000006.1"/>
</dbReference>
<evidence type="ECO:0000313" key="3">
    <source>
        <dbReference type="EMBL" id="PKZ42066.1"/>
    </source>
</evidence>
<feature type="region of interest" description="Disordered" evidence="1">
    <location>
        <begin position="228"/>
        <end position="248"/>
    </location>
</feature>
<sequence>MSTPPTPGAPDWESRTTDPQRIQTGPVDGSHPMADAAPSAPRSSGGRGSSGGPDRTTLGCLLGGGLVALLLVVAGFWLFGGLDEDRPQETDPTGGPAMPSAPAVPSVALPSVPTGPAAESPEAVGFGEGATVHGVEVVVGEPQSFTPSETAAGFSPDAHPVVQEVTVTNHGEKPFEVSFLTFRATAGGEDVRRGFDFGQDLGQPSGAVEPGGSTTFRIGWSVEDTEDLTVTGSVVTPDGGRGTSTWER</sequence>
<feature type="transmembrane region" description="Helical" evidence="2">
    <location>
        <begin position="56"/>
        <end position="79"/>
    </location>
</feature>
<name>A0A2I1PBQ9_9MICO</name>
<organism evidence="3 4">
    <name type="scientific">Kytococcus schroeteri</name>
    <dbReference type="NCBI Taxonomy" id="138300"/>
    <lineage>
        <taxon>Bacteria</taxon>
        <taxon>Bacillati</taxon>
        <taxon>Actinomycetota</taxon>
        <taxon>Actinomycetes</taxon>
        <taxon>Micrococcales</taxon>
        <taxon>Kytococcaceae</taxon>
        <taxon>Kytococcus</taxon>
    </lineage>
</organism>
<evidence type="ECO:0008006" key="5">
    <source>
        <dbReference type="Google" id="ProtNLM"/>
    </source>
</evidence>
<evidence type="ECO:0000256" key="2">
    <source>
        <dbReference type="SAM" id="Phobius"/>
    </source>
</evidence>
<dbReference type="OrthoDB" id="9797217at2"/>
<keyword evidence="2" id="KW-0472">Membrane</keyword>
<dbReference type="EMBL" id="PKIZ01000006">
    <property type="protein sequence ID" value="PKZ42066.1"/>
    <property type="molecule type" value="Genomic_DNA"/>
</dbReference>
<gene>
    <name evidence="3" type="ORF">CYJ76_04255</name>
</gene>
<feature type="compositionally biased region" description="Low complexity" evidence="1">
    <location>
        <begin position="34"/>
        <end position="44"/>
    </location>
</feature>
<reference evidence="3 4" key="1">
    <citation type="submission" date="2017-12" db="EMBL/GenBank/DDBJ databases">
        <title>Phylogenetic diversity of female urinary microbiome.</title>
        <authorList>
            <person name="Thomas-White K."/>
            <person name="Wolfe A.J."/>
        </authorList>
    </citation>
    <scope>NUCLEOTIDE SEQUENCE [LARGE SCALE GENOMIC DNA]</scope>
    <source>
        <strain evidence="3 4">UMB1298</strain>
    </source>
</reference>
<evidence type="ECO:0000313" key="4">
    <source>
        <dbReference type="Proteomes" id="UP000234206"/>
    </source>
</evidence>